<evidence type="ECO:0008006" key="3">
    <source>
        <dbReference type="Google" id="ProtNLM"/>
    </source>
</evidence>
<proteinExistence type="predicted"/>
<feature type="transmembrane region" description="Helical" evidence="1">
    <location>
        <begin position="117"/>
        <end position="140"/>
    </location>
</feature>
<keyword evidence="1" id="KW-1133">Transmembrane helix</keyword>
<dbReference type="AlphaFoldDB" id="A0A3B0VT01"/>
<name>A0A3B0VT01_9ZZZZ</name>
<keyword evidence="1" id="KW-0812">Transmembrane</keyword>
<protein>
    <recommendedName>
        <fullName evidence="3">Glycosyltransferase RgtA/B/C/D-like domain-containing protein</fullName>
    </recommendedName>
</protein>
<feature type="transmembrane region" description="Helical" evidence="1">
    <location>
        <begin position="54"/>
        <end position="81"/>
    </location>
</feature>
<dbReference type="EMBL" id="UOEW01000313">
    <property type="protein sequence ID" value="VAW41597.1"/>
    <property type="molecule type" value="Genomic_DNA"/>
</dbReference>
<evidence type="ECO:0000313" key="2">
    <source>
        <dbReference type="EMBL" id="VAW41597.1"/>
    </source>
</evidence>
<organism evidence="2">
    <name type="scientific">hydrothermal vent metagenome</name>
    <dbReference type="NCBI Taxonomy" id="652676"/>
    <lineage>
        <taxon>unclassified sequences</taxon>
        <taxon>metagenomes</taxon>
        <taxon>ecological metagenomes</taxon>
    </lineage>
</organism>
<keyword evidence="1" id="KW-0472">Membrane</keyword>
<reference evidence="2" key="1">
    <citation type="submission" date="2018-06" db="EMBL/GenBank/DDBJ databases">
        <authorList>
            <person name="Zhirakovskaya E."/>
        </authorList>
    </citation>
    <scope>NUCLEOTIDE SEQUENCE</scope>
</reference>
<evidence type="ECO:0000256" key="1">
    <source>
        <dbReference type="SAM" id="Phobius"/>
    </source>
</evidence>
<gene>
    <name evidence="2" type="ORF">MNBD_GAMMA01-2071</name>
</gene>
<accession>A0A3B0VT01</accession>
<feature type="transmembrane region" description="Helical" evidence="1">
    <location>
        <begin position="147"/>
        <end position="173"/>
    </location>
</feature>
<sequence>MLAGIVLINSIAYIGGVVSMDSARDIQRALEIANGLSFPLAGPDIGGFLHAGPLWFYFLAIPTLTGSLIFISLWIGFFASLKFVFAYLLGKELIDKKFGALWSIYLLLPGWKTMDQFAIGHTNVVETLCLLFLLLLLRYYKTGSEKYLLLSVFALSVAIHGHPSTLILGILFIPSLFKHFRKLNLKIIVFSIILKFPEN</sequence>